<organism evidence="1 2">
    <name type="scientific">Salinisphaera shabanensis E1L3A</name>
    <dbReference type="NCBI Taxonomy" id="1033802"/>
    <lineage>
        <taxon>Bacteria</taxon>
        <taxon>Pseudomonadati</taxon>
        <taxon>Pseudomonadota</taxon>
        <taxon>Gammaproteobacteria</taxon>
        <taxon>Salinisphaerales</taxon>
        <taxon>Salinisphaeraceae</taxon>
        <taxon>Salinisphaera</taxon>
    </lineage>
</organism>
<reference evidence="1 2" key="1">
    <citation type="journal article" date="2011" name="J. Bacteriol.">
        <title>Genome sequence of Salinisphaera shabanensis, a gammaproteobacterium from the harsh, variable environment of the brine-seawater interface of the Shaban Deep in the Red Sea.</title>
        <authorList>
            <person name="Antunes A."/>
            <person name="Alam I."/>
            <person name="Bajic V.B."/>
            <person name="Stingl U."/>
        </authorList>
    </citation>
    <scope>NUCLEOTIDE SEQUENCE [LARGE SCALE GENOMIC DNA]</scope>
    <source>
        <strain evidence="1 2">E1L3A</strain>
    </source>
</reference>
<dbReference type="Proteomes" id="UP000006242">
    <property type="component" value="Unassembled WGS sequence"/>
</dbReference>
<protein>
    <submittedName>
        <fullName evidence="1">Lipoprotein</fullName>
    </submittedName>
</protein>
<name>U2E7D7_9GAMM</name>
<dbReference type="EMBL" id="AFNV02000008">
    <property type="protein sequence ID" value="ERJ19656.1"/>
    <property type="molecule type" value="Genomic_DNA"/>
</dbReference>
<keyword evidence="2" id="KW-1185">Reference proteome</keyword>
<evidence type="ECO:0000313" key="1">
    <source>
        <dbReference type="EMBL" id="ERJ19656.1"/>
    </source>
</evidence>
<keyword evidence="1" id="KW-0449">Lipoprotein</keyword>
<proteinExistence type="predicted"/>
<reference evidence="1 2" key="2">
    <citation type="journal article" date="2013" name="PLoS ONE">
        <title>INDIGO - INtegrated Data Warehouse of MIcrobial GenOmes with Examples from the Red Sea Extremophiles.</title>
        <authorList>
            <person name="Alam I."/>
            <person name="Antunes A."/>
            <person name="Kamau A.A."/>
            <person name="Ba Alawi W."/>
            <person name="Kalkatawi M."/>
            <person name="Stingl U."/>
            <person name="Bajic V.B."/>
        </authorList>
    </citation>
    <scope>NUCLEOTIDE SEQUENCE [LARGE SCALE GENOMIC DNA]</scope>
    <source>
        <strain evidence="1 2">E1L3A</strain>
    </source>
</reference>
<evidence type="ECO:0000313" key="2">
    <source>
        <dbReference type="Proteomes" id="UP000006242"/>
    </source>
</evidence>
<dbReference type="InterPro" id="IPR029069">
    <property type="entry name" value="HotDog_dom_sf"/>
</dbReference>
<gene>
    <name evidence="1" type="ORF">SSPSH_001426</name>
</gene>
<dbReference type="STRING" id="1033802.SSPSH_001426"/>
<dbReference type="OrthoDB" id="9814774at2"/>
<dbReference type="SUPFAM" id="SSF54637">
    <property type="entry name" value="Thioesterase/thiol ester dehydrase-isomerase"/>
    <property type="match status" value="1"/>
</dbReference>
<accession>U2E7D7</accession>
<dbReference type="AlphaFoldDB" id="U2E7D7"/>
<dbReference type="Gene3D" id="3.10.129.10">
    <property type="entry name" value="Hotdog Thioesterase"/>
    <property type="match status" value="1"/>
</dbReference>
<dbReference type="Pfam" id="PF14539">
    <property type="entry name" value="DUF4442"/>
    <property type="match status" value="1"/>
</dbReference>
<dbReference type="eggNOG" id="COG2050">
    <property type="taxonomic scope" value="Bacteria"/>
</dbReference>
<dbReference type="RefSeq" id="WP_006912922.1">
    <property type="nucleotide sequence ID" value="NZ_AFNV02000008.1"/>
</dbReference>
<dbReference type="InterPro" id="IPR027961">
    <property type="entry name" value="DUF4442"/>
</dbReference>
<comment type="caution">
    <text evidence="1">The sequence shown here is derived from an EMBL/GenBank/DDBJ whole genome shotgun (WGS) entry which is preliminary data.</text>
</comment>
<sequence>MKPETLRRVMNIWPPFLFSGIRINKVSRDWRHVEVQLKLHRWNANYFGTQFGGHMFKMCDPFWAILATERLGKAYHVWDAAGDIEFISPGRETVYAVFDFDDAARDEIVAATADGEKHLRWFENEIRTAAGVLVARTRKQLYVRRKDKGRQNVAASA</sequence>